<protein>
    <submittedName>
        <fullName evidence="2">Uncharacterized protein</fullName>
    </submittedName>
</protein>
<name>A0A1H0QIL6_MICTS</name>
<dbReference type="Proteomes" id="UP000186456">
    <property type="component" value="Unassembled WGS sequence"/>
</dbReference>
<dbReference type="AlphaFoldDB" id="A0A1H0QIL6"/>
<evidence type="ECO:0000313" key="2">
    <source>
        <dbReference type="EMBL" id="SDP17231.1"/>
    </source>
</evidence>
<reference evidence="2 3" key="1">
    <citation type="submission" date="2016-10" db="EMBL/GenBank/DDBJ databases">
        <authorList>
            <person name="de Groot N.N."/>
        </authorList>
    </citation>
    <scope>NUCLEOTIDE SEQUENCE [LARGE SCALE GENOMIC DNA]</scope>
    <source>
        <strain evidence="2 3">StLB037</strain>
    </source>
</reference>
<evidence type="ECO:0000313" key="3">
    <source>
        <dbReference type="Proteomes" id="UP000186456"/>
    </source>
</evidence>
<dbReference type="EMBL" id="FNJN01000005">
    <property type="protein sequence ID" value="SDP17231.1"/>
    <property type="molecule type" value="Genomic_DNA"/>
</dbReference>
<sequence>MQAERHLDSFRVRTDDSSSWGEVDEALLEPDYPYVFGYLIEVSGLPTFFVAPVLQVTSNSGELTLGKPILLGASTQPDFSRFETDLDEDLPGFGDEEDFGEEGRALDA</sequence>
<feature type="compositionally biased region" description="Acidic residues" evidence="1">
    <location>
        <begin position="85"/>
        <end position="100"/>
    </location>
</feature>
<accession>A0A1H0QIL6</accession>
<gene>
    <name evidence="2" type="ORF">SAMN04487788_2353</name>
</gene>
<organism evidence="2 3">
    <name type="scientific">Microbacterium testaceum (strain StLB037)</name>
    <dbReference type="NCBI Taxonomy" id="979556"/>
    <lineage>
        <taxon>Bacteria</taxon>
        <taxon>Bacillati</taxon>
        <taxon>Actinomycetota</taxon>
        <taxon>Actinomycetes</taxon>
        <taxon>Micrococcales</taxon>
        <taxon>Microbacteriaceae</taxon>
        <taxon>Microbacterium</taxon>
    </lineage>
</organism>
<proteinExistence type="predicted"/>
<evidence type="ECO:0000256" key="1">
    <source>
        <dbReference type="SAM" id="MobiDB-lite"/>
    </source>
</evidence>
<feature type="region of interest" description="Disordered" evidence="1">
    <location>
        <begin position="82"/>
        <end position="108"/>
    </location>
</feature>